<organism evidence="3 4">
    <name type="scientific">Waltera acetigignens</name>
    <dbReference type="NCBI Taxonomy" id="2981769"/>
    <lineage>
        <taxon>Bacteria</taxon>
        <taxon>Bacillati</taxon>
        <taxon>Bacillota</taxon>
        <taxon>Clostridia</taxon>
        <taxon>Lachnospirales</taxon>
        <taxon>Lachnospiraceae</taxon>
        <taxon>Waltera</taxon>
    </lineage>
</organism>
<evidence type="ECO:0000256" key="1">
    <source>
        <dbReference type="SAM" id="MobiDB-lite"/>
    </source>
</evidence>
<keyword evidence="2" id="KW-1133">Transmembrane helix</keyword>
<reference evidence="3 4" key="1">
    <citation type="submission" date="2021-10" db="EMBL/GenBank/DDBJ databases">
        <title>Anaerobic single-cell dispensing facilitates the cultivation of human gut bacteria.</title>
        <authorList>
            <person name="Afrizal A."/>
        </authorList>
    </citation>
    <scope>NUCLEOTIDE SEQUENCE [LARGE SCALE GENOMIC DNA]</scope>
    <source>
        <strain evidence="3 4">CLA-AA-H273</strain>
    </source>
</reference>
<evidence type="ECO:0000256" key="2">
    <source>
        <dbReference type="SAM" id="Phobius"/>
    </source>
</evidence>
<keyword evidence="4" id="KW-1185">Reference proteome</keyword>
<dbReference type="RefSeq" id="WP_227733689.1">
    <property type="nucleotide sequence ID" value="NZ_JAJEPV010000039.1"/>
</dbReference>
<dbReference type="EMBL" id="JAJEPV010000039">
    <property type="protein sequence ID" value="MCC2120656.1"/>
    <property type="molecule type" value="Genomic_DNA"/>
</dbReference>
<feature type="region of interest" description="Disordered" evidence="1">
    <location>
        <begin position="267"/>
        <end position="288"/>
    </location>
</feature>
<evidence type="ECO:0000313" key="4">
    <source>
        <dbReference type="Proteomes" id="UP001197795"/>
    </source>
</evidence>
<keyword evidence="2" id="KW-0812">Transmembrane</keyword>
<keyword evidence="2" id="KW-0472">Membrane</keyword>
<gene>
    <name evidence="3" type="ORF">LKD75_13860</name>
</gene>
<name>A0AAE3A010_9FIRM</name>
<comment type="caution">
    <text evidence="3">The sequence shown here is derived from an EMBL/GenBank/DDBJ whole genome shotgun (WGS) entry which is preliminary data.</text>
</comment>
<feature type="transmembrane region" description="Helical" evidence="2">
    <location>
        <begin position="155"/>
        <end position="180"/>
    </location>
</feature>
<protein>
    <submittedName>
        <fullName evidence="3">Uncharacterized protein</fullName>
    </submittedName>
</protein>
<evidence type="ECO:0000313" key="3">
    <source>
        <dbReference type="EMBL" id="MCC2120656.1"/>
    </source>
</evidence>
<accession>A0AAE3A010</accession>
<sequence>MKIKCDWCGSWINDFDQVCPNCGGVNNNYNRHANGVPQTIEELKAWAKEMNLPLQDMRTFIGEDYKGAKAFGIYKDETDGTFVVYKNKEDGTRAVRYKGTDEAYAVNELYQKMKERVAVQKAHQQPKTAASASRPTKDYTAYNKKRARSKKIEKTVLTIFCLIMAALSLVAIFTGAYSIWQIDNRPDNGYYTYEDQNYYYYHGNWYEWENDSWRYAPDESWMESDYESYYDSYSYDSGAEYDNFQDSSYYSTYDDSSYDSDWDDDSWDSGWDSNDSWDSGYDDWGSDW</sequence>
<proteinExistence type="predicted"/>
<feature type="compositionally biased region" description="Low complexity" evidence="1">
    <location>
        <begin position="268"/>
        <end position="279"/>
    </location>
</feature>
<dbReference type="Proteomes" id="UP001197795">
    <property type="component" value="Unassembled WGS sequence"/>
</dbReference>
<dbReference type="AlphaFoldDB" id="A0AAE3A010"/>